<accession>A0A0A1DHN8</accession>
<evidence type="ECO:0000313" key="1">
    <source>
        <dbReference type="EMBL" id="AIY16018.2"/>
    </source>
</evidence>
<name>A0A0A1DHN8_NOCSI</name>
<sequence length="143" mass="15260">MAGDVSLGAARRRLDALRTRGARPARRPFFWDPADDEAPHGNDEGADLLTDYLARRPDDAVAFLAAQARACGYETLDEAAADDEHLHDALVLGTAFAEIKVTGQLTATLRDLALDVLARRAGNEPTEADSLLGTALRAAPRAP</sequence>
<dbReference type="OrthoDB" id="5146838at2"/>
<dbReference type="GeneID" id="96612727"/>
<dbReference type="HOGENOM" id="CLU_1804191_0_0_11"/>
<proteinExistence type="predicted"/>
<dbReference type="Proteomes" id="UP000030300">
    <property type="component" value="Chromosome"/>
</dbReference>
<gene>
    <name evidence="1" type="ORF">KR76_03235</name>
</gene>
<dbReference type="EMBL" id="CP009896">
    <property type="protein sequence ID" value="AIY16018.2"/>
    <property type="molecule type" value="Genomic_DNA"/>
</dbReference>
<organism evidence="1 2">
    <name type="scientific">Nocardioides simplex</name>
    <name type="common">Arthrobacter simplex</name>
    <dbReference type="NCBI Taxonomy" id="2045"/>
    <lineage>
        <taxon>Bacteria</taxon>
        <taxon>Bacillati</taxon>
        <taxon>Actinomycetota</taxon>
        <taxon>Actinomycetes</taxon>
        <taxon>Propionibacteriales</taxon>
        <taxon>Nocardioidaceae</taxon>
        <taxon>Pimelobacter</taxon>
    </lineage>
</organism>
<reference evidence="1 2" key="1">
    <citation type="journal article" date="2015" name="Genome Announc.">
        <title>Complete Genome Sequence of Steroid-Transforming Nocardioides simplex VKM Ac-2033D.</title>
        <authorList>
            <person name="Shtratnikova V.Y."/>
            <person name="Schelkunov M.I."/>
            <person name="Pekov Y.A."/>
            <person name="Fokina V.V."/>
            <person name="Logacheva M.D."/>
            <person name="Sokolov S.L."/>
            <person name="Bragin E.Y."/>
            <person name="Ashapkin V.V."/>
            <person name="Donova M.V."/>
        </authorList>
    </citation>
    <scope>NUCLEOTIDE SEQUENCE [LARGE SCALE GENOMIC DNA]</scope>
    <source>
        <strain evidence="1 2">VKM Ac-2033D</strain>
    </source>
</reference>
<dbReference type="RefSeq" id="WP_141267162.1">
    <property type="nucleotide sequence ID" value="NZ_BJMC01000005.1"/>
</dbReference>
<protein>
    <submittedName>
        <fullName evidence="1">Uncharacterized protein</fullName>
    </submittedName>
</protein>
<evidence type="ECO:0000313" key="2">
    <source>
        <dbReference type="Proteomes" id="UP000030300"/>
    </source>
</evidence>
<dbReference type="KEGG" id="psim:KR76_03235"/>
<dbReference type="AlphaFoldDB" id="A0A0A1DHN8"/>
<keyword evidence="2" id="KW-1185">Reference proteome</keyword>